<proteinExistence type="predicted"/>
<dbReference type="InterPro" id="IPR050266">
    <property type="entry name" value="AB_hydrolase_sf"/>
</dbReference>
<dbReference type="Proteomes" id="UP000199063">
    <property type="component" value="Unassembled WGS sequence"/>
</dbReference>
<dbReference type="GeneID" id="40827986"/>
<dbReference type="EMBL" id="FNHI01000002">
    <property type="protein sequence ID" value="SDL88555.1"/>
    <property type="molecule type" value="Genomic_DNA"/>
</dbReference>
<evidence type="ECO:0000259" key="2">
    <source>
        <dbReference type="Pfam" id="PF00561"/>
    </source>
</evidence>
<accession>A0A1G9NRD7</accession>
<dbReference type="GO" id="GO:0016020">
    <property type="term" value="C:membrane"/>
    <property type="evidence" value="ECO:0007669"/>
    <property type="project" value="TreeGrafter"/>
</dbReference>
<reference evidence="4" key="1">
    <citation type="submission" date="2016-10" db="EMBL/GenBank/DDBJ databases">
        <authorList>
            <person name="Varghese N."/>
            <person name="Submissions S."/>
        </authorList>
    </citation>
    <scope>NUCLEOTIDE SEQUENCE [LARGE SCALE GENOMIC DNA]</scope>
    <source>
        <strain evidence="4">CGMCC 4.7042</strain>
    </source>
</reference>
<keyword evidence="1" id="KW-0378">Hydrolase</keyword>
<evidence type="ECO:0000313" key="4">
    <source>
        <dbReference type="Proteomes" id="UP000199063"/>
    </source>
</evidence>
<dbReference type="Gene3D" id="3.40.50.1820">
    <property type="entry name" value="alpha/beta hydrolase"/>
    <property type="match status" value="1"/>
</dbReference>
<dbReference type="PRINTS" id="PR00111">
    <property type="entry name" value="ABHYDROLASE"/>
</dbReference>
<dbReference type="InterPro" id="IPR000073">
    <property type="entry name" value="AB_hydrolase_1"/>
</dbReference>
<dbReference type="GO" id="GO:0016787">
    <property type="term" value="F:hydrolase activity"/>
    <property type="evidence" value="ECO:0007669"/>
    <property type="project" value="UniProtKB-KW"/>
</dbReference>
<dbReference type="PRINTS" id="PR00412">
    <property type="entry name" value="EPOXHYDRLASE"/>
</dbReference>
<feature type="domain" description="AB hydrolase-1" evidence="2">
    <location>
        <begin position="12"/>
        <end position="245"/>
    </location>
</feature>
<dbReference type="STRING" id="1196353.SAMN05444921_10233"/>
<sequence length="274" mass="28822">MTIAHDVAGDGPAVVLLHSSVCDRRMWDEQRDALTGAGYRVVRPDFRGFGGTPAEAVHPYSDEDDVLALLDELGIERAAFVGASYGGGVAVGIAARRPERVTALALLCAALPGHEPGPGLLAFDRKEDELVEAGDLDAAVELNVATWLGPEAGEPVRERVRAMQRHAFDVQLAADAEAERAGLEPVEGDDPQVDPGAVTAPALVVSGAHDLDDFKAMAARFAELIPGARAVELPWAGHLPSLERPAEVTDLLRDFLRDSGVLREGGAAPVSPAP</sequence>
<dbReference type="OrthoDB" id="495620at2"/>
<dbReference type="RefSeq" id="WP_093652277.1">
    <property type="nucleotide sequence ID" value="NZ_FNHI01000002.1"/>
</dbReference>
<keyword evidence="4" id="KW-1185">Reference proteome</keyword>
<dbReference type="InterPro" id="IPR029058">
    <property type="entry name" value="AB_hydrolase_fold"/>
</dbReference>
<organism evidence="3 4">
    <name type="scientific">Streptomyces wuyuanensis</name>
    <dbReference type="NCBI Taxonomy" id="1196353"/>
    <lineage>
        <taxon>Bacteria</taxon>
        <taxon>Bacillati</taxon>
        <taxon>Actinomycetota</taxon>
        <taxon>Actinomycetes</taxon>
        <taxon>Kitasatosporales</taxon>
        <taxon>Streptomycetaceae</taxon>
        <taxon>Streptomyces</taxon>
    </lineage>
</organism>
<protein>
    <submittedName>
        <fullName evidence="3">Pimeloyl-ACP methyl ester carboxylesterase</fullName>
    </submittedName>
</protein>
<dbReference type="SUPFAM" id="SSF53474">
    <property type="entry name" value="alpha/beta-Hydrolases"/>
    <property type="match status" value="1"/>
</dbReference>
<dbReference type="Pfam" id="PF00561">
    <property type="entry name" value="Abhydrolase_1"/>
    <property type="match status" value="1"/>
</dbReference>
<dbReference type="InterPro" id="IPR000639">
    <property type="entry name" value="Epox_hydrolase-like"/>
</dbReference>
<evidence type="ECO:0000256" key="1">
    <source>
        <dbReference type="ARBA" id="ARBA00022801"/>
    </source>
</evidence>
<dbReference type="AlphaFoldDB" id="A0A1G9NRD7"/>
<dbReference type="PANTHER" id="PTHR43798">
    <property type="entry name" value="MONOACYLGLYCEROL LIPASE"/>
    <property type="match status" value="1"/>
</dbReference>
<dbReference type="PANTHER" id="PTHR43798:SF31">
    <property type="entry name" value="AB HYDROLASE SUPERFAMILY PROTEIN YCLE"/>
    <property type="match status" value="1"/>
</dbReference>
<name>A0A1G9NRD7_9ACTN</name>
<evidence type="ECO:0000313" key="3">
    <source>
        <dbReference type="EMBL" id="SDL88555.1"/>
    </source>
</evidence>
<gene>
    <name evidence="3" type="ORF">SAMN05444921_10233</name>
</gene>